<reference evidence="3" key="1">
    <citation type="submission" date="2016-03" db="EMBL/GenBank/DDBJ databases">
        <authorList>
            <person name="Devillers Hugo."/>
        </authorList>
    </citation>
    <scope>NUCLEOTIDE SEQUENCE [LARGE SCALE GENOMIC DNA]</scope>
</reference>
<keyword evidence="1" id="KW-0812">Transmembrane</keyword>
<organism evidence="2 3">
    <name type="scientific">Lachancea nothofagi CBS 11611</name>
    <dbReference type="NCBI Taxonomy" id="1266666"/>
    <lineage>
        <taxon>Eukaryota</taxon>
        <taxon>Fungi</taxon>
        <taxon>Dikarya</taxon>
        <taxon>Ascomycota</taxon>
        <taxon>Saccharomycotina</taxon>
        <taxon>Saccharomycetes</taxon>
        <taxon>Saccharomycetales</taxon>
        <taxon>Saccharomycetaceae</taxon>
        <taxon>Lachancea</taxon>
    </lineage>
</organism>
<feature type="transmembrane region" description="Helical" evidence="1">
    <location>
        <begin position="34"/>
        <end position="59"/>
    </location>
</feature>
<keyword evidence="3" id="KW-1185">Reference proteome</keyword>
<dbReference type="Proteomes" id="UP000189911">
    <property type="component" value="Chromosome E"/>
</dbReference>
<evidence type="ECO:0000313" key="2">
    <source>
        <dbReference type="EMBL" id="SCU94776.1"/>
    </source>
</evidence>
<sequence>MKLEKAYVAVVVTAYVYITLAVVALWRFRNDSSGLYYCCTALLAPVAFWLWSVMSWCGAQVFASAKRK</sequence>
<dbReference type="OrthoDB" id="4035846at2759"/>
<dbReference type="AlphaFoldDB" id="A0A1G4JUW9"/>
<keyword evidence="1" id="KW-0472">Membrane</keyword>
<dbReference type="EMBL" id="LT598451">
    <property type="protein sequence ID" value="SCU94776.1"/>
    <property type="molecule type" value="Genomic_DNA"/>
</dbReference>
<protein>
    <submittedName>
        <fullName evidence="2">LANO_0E08064g1_1</fullName>
    </submittedName>
</protein>
<evidence type="ECO:0000313" key="3">
    <source>
        <dbReference type="Proteomes" id="UP000189911"/>
    </source>
</evidence>
<evidence type="ECO:0000256" key="1">
    <source>
        <dbReference type="SAM" id="Phobius"/>
    </source>
</evidence>
<gene>
    <name evidence="2" type="ORF">LANO_0E08064G</name>
</gene>
<keyword evidence="1" id="KW-1133">Transmembrane helix</keyword>
<accession>A0A1G4JUW9</accession>
<proteinExistence type="predicted"/>
<feature type="transmembrane region" description="Helical" evidence="1">
    <location>
        <begin position="7"/>
        <end position="28"/>
    </location>
</feature>
<name>A0A1G4JUW9_9SACH</name>